<dbReference type="Proteomes" id="UP000266327">
    <property type="component" value="Unassembled WGS sequence"/>
</dbReference>
<dbReference type="EMBL" id="QYUQ01000002">
    <property type="protein sequence ID" value="RJG01986.1"/>
    <property type="molecule type" value="Genomic_DNA"/>
</dbReference>
<accession>A0A3A3GI82</accession>
<evidence type="ECO:0000313" key="2">
    <source>
        <dbReference type="EMBL" id="RJG01986.1"/>
    </source>
</evidence>
<proteinExistence type="predicted"/>
<gene>
    <name evidence="2" type="ORF">D3878_10690</name>
</gene>
<feature type="domain" description="MAE-28990/MAE-18760-like HEPN" evidence="1">
    <location>
        <begin position="19"/>
        <end position="205"/>
    </location>
</feature>
<name>A0A3A3GI82_9BURK</name>
<reference evidence="3" key="1">
    <citation type="submission" date="2018-09" db="EMBL/GenBank/DDBJ databases">
        <authorList>
            <person name="Zhu H."/>
        </authorList>
    </citation>
    <scope>NUCLEOTIDE SEQUENCE [LARGE SCALE GENOMIC DNA]</scope>
    <source>
        <strain evidence="3">K1S02-23</strain>
    </source>
</reference>
<sequence>MISAFLHSLGRFATFVILKEMHELRSAVQSAKGKNIDAHIRAGVAMLYAHWEDFVKGAANAYVSYLSFRGDRMCDLKPCFVALGMKSIMLSTQTSAQSAIAVATVSYLIDELNRPIKLPAVEAISAQSNLNSDVFTNIVGWIGIVPAKYSTRFTLIDKTLLGTRNGIAHGEYLVIDTPRFDSLVEEVLDLLRWFKTDIENAAVQKSFLRA</sequence>
<protein>
    <recommendedName>
        <fullName evidence="1">MAE-28990/MAE-18760-like HEPN domain-containing protein</fullName>
    </recommendedName>
</protein>
<comment type="caution">
    <text evidence="2">The sequence shown here is derived from an EMBL/GenBank/DDBJ whole genome shotgun (WGS) entry which is preliminary data.</text>
</comment>
<evidence type="ECO:0000259" key="1">
    <source>
        <dbReference type="Pfam" id="PF18737"/>
    </source>
</evidence>
<keyword evidence="3" id="KW-1185">Reference proteome</keyword>
<organism evidence="2 3">
    <name type="scientific">Noviherbaspirillum sedimenti</name>
    <dbReference type="NCBI Taxonomy" id="2320865"/>
    <lineage>
        <taxon>Bacteria</taxon>
        <taxon>Pseudomonadati</taxon>
        <taxon>Pseudomonadota</taxon>
        <taxon>Betaproteobacteria</taxon>
        <taxon>Burkholderiales</taxon>
        <taxon>Oxalobacteraceae</taxon>
        <taxon>Noviherbaspirillum</taxon>
    </lineage>
</organism>
<evidence type="ECO:0000313" key="3">
    <source>
        <dbReference type="Proteomes" id="UP000266327"/>
    </source>
</evidence>
<dbReference type="InterPro" id="IPR040788">
    <property type="entry name" value="HEPN_MAE_28990"/>
</dbReference>
<dbReference type="AlphaFoldDB" id="A0A3A3GI82"/>
<dbReference type="Pfam" id="PF18737">
    <property type="entry name" value="HEPN_MAE_28990"/>
    <property type="match status" value="1"/>
</dbReference>